<comment type="caution">
    <text evidence="8">The sequence shown here is derived from an EMBL/GenBank/DDBJ whole genome shotgun (WGS) entry which is preliminary data.</text>
</comment>
<dbReference type="AlphaFoldDB" id="A0A0Q0Z4S4"/>
<feature type="region of interest" description="Disordered" evidence="6">
    <location>
        <begin position="1"/>
        <end position="106"/>
    </location>
</feature>
<dbReference type="PANTHER" id="PTHR13887">
    <property type="entry name" value="GLUTATHIONE S-TRANSFERASE KAPPA"/>
    <property type="match status" value="1"/>
</dbReference>
<evidence type="ECO:0000259" key="7">
    <source>
        <dbReference type="PROSITE" id="PS51352"/>
    </source>
</evidence>
<comment type="similarity">
    <text evidence="1">Belongs to the thioredoxin family. DsbA subfamily.</text>
</comment>
<dbReference type="Proteomes" id="UP000050517">
    <property type="component" value="Unassembled WGS sequence"/>
</dbReference>
<feature type="domain" description="Thioredoxin" evidence="7">
    <location>
        <begin position="135"/>
        <end position="338"/>
    </location>
</feature>
<organism evidence="8 9">
    <name type="scientific">Corynebacterium oculi</name>
    <dbReference type="NCBI Taxonomy" id="1544416"/>
    <lineage>
        <taxon>Bacteria</taxon>
        <taxon>Bacillati</taxon>
        <taxon>Actinomycetota</taxon>
        <taxon>Actinomycetes</taxon>
        <taxon>Mycobacteriales</taxon>
        <taxon>Corynebacteriaceae</taxon>
        <taxon>Corynebacterium</taxon>
    </lineage>
</organism>
<evidence type="ECO:0000313" key="9">
    <source>
        <dbReference type="Proteomes" id="UP000050517"/>
    </source>
</evidence>
<dbReference type="InterPro" id="IPR012336">
    <property type="entry name" value="Thioredoxin-like_fold"/>
</dbReference>
<dbReference type="PROSITE" id="PS51352">
    <property type="entry name" value="THIOREDOXIN_2"/>
    <property type="match status" value="1"/>
</dbReference>
<dbReference type="GO" id="GO:0016491">
    <property type="term" value="F:oxidoreductase activity"/>
    <property type="evidence" value="ECO:0007669"/>
    <property type="project" value="UniProtKB-KW"/>
</dbReference>
<protein>
    <submittedName>
        <fullName evidence="8">Disulfide bond formation protein D</fullName>
    </submittedName>
</protein>
<keyword evidence="4" id="KW-1015">Disulfide bond</keyword>
<sequence length="374" mass="37932">MSDENKPEQPSPADKPSHSQPEAASSAAQPPVTENNAPASPAASSSPATAPEAKAGATDPASAAAVGAPAGDGAAAGDTTDASTEQPGPEETGVPEKKDSAEGPTPGWAKAAIGVLTVLALTAGAGGFALGKITSGSDATLPEAEAAYIGGPSGPLTSPADIHRLNPDDPFAMGSQDAKVIVSYFSDFSCPVCANFSQEIEPKIIDEYVNDGRVRLEWNDFPFLGDASILAAQGGRAAAAQGKFWEFKDAVYGGFEGNEHPEYTVDDLVGFAEQAGVPHLDKFRADVESGKFASTAMNALIYGGYLGVNGTPTFVVNGVPLMSTDYDSLKKAIEQSLQNGQPDAPVLPEQGAEGAEGTAPGEATNGEDPAPAEG</sequence>
<dbReference type="Gene3D" id="3.40.30.10">
    <property type="entry name" value="Glutaredoxin"/>
    <property type="match status" value="1"/>
</dbReference>
<keyword evidence="3" id="KW-0560">Oxidoreductase</keyword>
<evidence type="ECO:0000256" key="1">
    <source>
        <dbReference type="ARBA" id="ARBA00005791"/>
    </source>
</evidence>
<gene>
    <name evidence="8" type="primary">bdbD_2</name>
    <name evidence="8" type="ORF">Cocul_01258</name>
</gene>
<reference evidence="8 9" key="1">
    <citation type="submission" date="2015-10" db="EMBL/GenBank/DDBJ databases">
        <title>Corynebacteirum lowii and Corynebacterium oculi species nova, derived from human clinical disease and and emended description of Corynebacterium mastiditis.</title>
        <authorList>
            <person name="Bernard K."/>
            <person name="Pacheco A.L."/>
            <person name="Mcdougall C."/>
            <person name="Burtx T."/>
            <person name="Weibe D."/>
            <person name="Tyler S."/>
            <person name="Olson A.B."/>
            <person name="Cnockaert M."/>
            <person name="Eguchi H."/>
            <person name="Kuwahara T."/>
            <person name="Nakayama-Imaohji H."/>
            <person name="Boudewijins M."/>
            <person name="Van Hoecke F."/>
            <person name="Bernier A.-M."/>
            <person name="Vandamme P."/>
        </authorList>
    </citation>
    <scope>NUCLEOTIDE SEQUENCE [LARGE SCALE GENOMIC DNA]</scope>
    <source>
        <strain evidence="8 9">NML 130210</strain>
    </source>
</reference>
<evidence type="ECO:0000256" key="3">
    <source>
        <dbReference type="ARBA" id="ARBA00023002"/>
    </source>
</evidence>
<proteinExistence type="inferred from homology"/>
<feature type="compositionally biased region" description="Low complexity" evidence="6">
    <location>
        <begin position="348"/>
        <end position="367"/>
    </location>
</feature>
<dbReference type="SUPFAM" id="SSF52833">
    <property type="entry name" value="Thioredoxin-like"/>
    <property type="match status" value="1"/>
</dbReference>
<dbReference type="EMBL" id="LKST01000002">
    <property type="protein sequence ID" value="KQB84457.1"/>
    <property type="molecule type" value="Genomic_DNA"/>
</dbReference>
<evidence type="ECO:0000256" key="5">
    <source>
        <dbReference type="ARBA" id="ARBA00023284"/>
    </source>
</evidence>
<dbReference type="OrthoDB" id="117402at2"/>
<dbReference type="STRING" id="1544416.Cocul_01258"/>
<keyword evidence="9" id="KW-1185">Reference proteome</keyword>
<feature type="compositionally biased region" description="Low complexity" evidence="6">
    <location>
        <begin position="18"/>
        <end position="84"/>
    </location>
</feature>
<dbReference type="PANTHER" id="PTHR13887:SF14">
    <property type="entry name" value="DISULFIDE BOND FORMATION PROTEIN D"/>
    <property type="match status" value="1"/>
</dbReference>
<evidence type="ECO:0000256" key="6">
    <source>
        <dbReference type="SAM" id="MobiDB-lite"/>
    </source>
</evidence>
<keyword evidence="5" id="KW-0676">Redox-active center</keyword>
<evidence type="ECO:0000256" key="2">
    <source>
        <dbReference type="ARBA" id="ARBA00022729"/>
    </source>
</evidence>
<feature type="region of interest" description="Disordered" evidence="6">
    <location>
        <begin position="335"/>
        <end position="374"/>
    </location>
</feature>
<name>A0A0Q0Z4S4_9CORY</name>
<dbReference type="InterPro" id="IPR013766">
    <property type="entry name" value="Thioredoxin_domain"/>
</dbReference>
<dbReference type="InterPro" id="IPR036249">
    <property type="entry name" value="Thioredoxin-like_sf"/>
</dbReference>
<accession>A0A0Q0Z4S4</accession>
<dbReference type="PATRIC" id="fig|1544416.3.peg.1264"/>
<dbReference type="Pfam" id="PF13462">
    <property type="entry name" value="Thioredoxin_4"/>
    <property type="match status" value="1"/>
</dbReference>
<evidence type="ECO:0000256" key="4">
    <source>
        <dbReference type="ARBA" id="ARBA00023157"/>
    </source>
</evidence>
<dbReference type="RefSeq" id="WP_150114393.1">
    <property type="nucleotide sequence ID" value="NZ_LKST01000002.1"/>
</dbReference>
<evidence type="ECO:0000313" key="8">
    <source>
        <dbReference type="EMBL" id="KQB84457.1"/>
    </source>
</evidence>
<keyword evidence="2" id="KW-0732">Signal</keyword>